<feature type="compositionally biased region" description="Polar residues" evidence="1">
    <location>
        <begin position="371"/>
        <end position="380"/>
    </location>
</feature>
<feature type="region of interest" description="Disordered" evidence="1">
    <location>
        <begin position="361"/>
        <end position="380"/>
    </location>
</feature>
<proteinExistence type="predicted"/>
<protein>
    <submittedName>
        <fullName evidence="3">Uncharacterized protein</fullName>
    </submittedName>
</protein>
<dbReference type="HOGENOM" id="CLU_727106_0_0_7"/>
<dbReference type="OrthoDB" id="5432345at2"/>
<dbReference type="STRING" id="1167006.UWK_00406"/>
<name>M1PKJ6_DESSD</name>
<dbReference type="Proteomes" id="UP000011721">
    <property type="component" value="Chromosome"/>
</dbReference>
<dbReference type="EMBL" id="CP003985">
    <property type="protein sequence ID" value="AGF76991.1"/>
    <property type="molecule type" value="Genomic_DNA"/>
</dbReference>
<dbReference type="RefSeq" id="WP_015402689.1">
    <property type="nucleotide sequence ID" value="NC_020304.1"/>
</dbReference>
<feature type="transmembrane region" description="Helical" evidence="2">
    <location>
        <begin position="82"/>
        <end position="103"/>
    </location>
</feature>
<gene>
    <name evidence="3" type="ordered locus">UWK_00406</name>
</gene>
<evidence type="ECO:0000256" key="2">
    <source>
        <dbReference type="SAM" id="Phobius"/>
    </source>
</evidence>
<accession>M1PKJ6</accession>
<dbReference type="KEGG" id="dsf:UWK_00406"/>
<evidence type="ECO:0000313" key="4">
    <source>
        <dbReference type="Proteomes" id="UP000011721"/>
    </source>
</evidence>
<keyword evidence="2" id="KW-1133">Transmembrane helix</keyword>
<reference evidence="4" key="1">
    <citation type="journal article" date="2013" name="Stand. Genomic Sci.">
        <title>Complete genome sequence of Desulfocapsa sulfexigens, a marine deltaproteobacterium specialized in disproportionating inorganic sulfur compounds.</title>
        <authorList>
            <person name="Finster K.W."/>
            <person name="Kjeldsen K.U."/>
            <person name="Kube M."/>
            <person name="Reinhardt R."/>
            <person name="Mussmann M."/>
            <person name="Amann R."/>
            <person name="Schreiber L."/>
        </authorList>
    </citation>
    <scope>NUCLEOTIDE SEQUENCE [LARGE SCALE GENOMIC DNA]</scope>
    <source>
        <strain evidence="4">DSM 10523 / SB164P1</strain>
    </source>
</reference>
<evidence type="ECO:0000256" key="1">
    <source>
        <dbReference type="SAM" id="MobiDB-lite"/>
    </source>
</evidence>
<sequence>MSWECPECGEINNDDSSVHCVCGYMDNDLQEKATEDYIPEKSPKKPLTGKQILKKTTRFVGIVLLVGWVTLISKQTAGRPFFLGKTFMVTSFTISVFCIYPMAKVVGPKSIILKPVRMVRDGLFNIGWKILPEDDGERELHWFGNYYLLNPIKDDMSNYLDDEGKWVYSTTGYEQYFGDVSHHLEPLATLPMKDKINRQRRYKLFFRSAKAYYLFMAEYLKKRYGVDYYKREIGTEYMKNLRRHFQLFLKLREHTKETSPQVYNDYATFQNEWWYVLHIYLRGACTKLIYEDYSLGHLDCSGDLVKEFLQAREDTLLRLPEDNWANENEKIASYRAIFQTNSEIAEGTIFNLIKQQCENPEVQQYPEHPTKTNNSRTIRD</sequence>
<dbReference type="AlphaFoldDB" id="M1PKJ6"/>
<keyword evidence="2" id="KW-0812">Transmembrane</keyword>
<organism evidence="3 4">
    <name type="scientific">Desulfocapsa sulfexigens (strain DSM 10523 / SB164P1)</name>
    <dbReference type="NCBI Taxonomy" id="1167006"/>
    <lineage>
        <taxon>Bacteria</taxon>
        <taxon>Pseudomonadati</taxon>
        <taxon>Thermodesulfobacteriota</taxon>
        <taxon>Desulfobulbia</taxon>
        <taxon>Desulfobulbales</taxon>
        <taxon>Desulfocapsaceae</taxon>
        <taxon>Desulfocapsa</taxon>
    </lineage>
</organism>
<keyword evidence="2" id="KW-0472">Membrane</keyword>
<evidence type="ECO:0000313" key="3">
    <source>
        <dbReference type="EMBL" id="AGF76991.1"/>
    </source>
</evidence>
<keyword evidence="4" id="KW-1185">Reference proteome</keyword>